<dbReference type="Proteomes" id="UP000603227">
    <property type="component" value="Unassembled WGS sequence"/>
</dbReference>
<comment type="caution">
    <text evidence="3">The sequence shown here is derived from an EMBL/GenBank/DDBJ whole genome shotgun (WGS) entry which is preliminary data.</text>
</comment>
<dbReference type="EMBL" id="BNAT01000019">
    <property type="protein sequence ID" value="GHE34124.1"/>
    <property type="molecule type" value="Genomic_DNA"/>
</dbReference>
<evidence type="ECO:0000256" key="1">
    <source>
        <dbReference type="SAM" id="MobiDB-lite"/>
    </source>
</evidence>
<keyword evidence="2" id="KW-0472">Membrane</keyword>
<reference evidence="3" key="1">
    <citation type="journal article" date="2014" name="Int. J. Syst. Evol. Microbiol.">
        <title>Complete genome sequence of Corynebacterium casei LMG S-19264T (=DSM 44701T), isolated from a smear-ripened cheese.</title>
        <authorList>
            <consortium name="US DOE Joint Genome Institute (JGI-PGF)"/>
            <person name="Walter F."/>
            <person name="Albersmeier A."/>
            <person name="Kalinowski J."/>
            <person name="Ruckert C."/>
        </authorList>
    </citation>
    <scope>NUCLEOTIDE SEQUENCE</scope>
    <source>
        <strain evidence="3">CGMCC 4.7403</strain>
    </source>
</reference>
<organism evidence="3 4">
    <name type="scientific">Streptomyces capitiformicae</name>
    <dbReference type="NCBI Taxonomy" id="2014920"/>
    <lineage>
        <taxon>Bacteria</taxon>
        <taxon>Bacillati</taxon>
        <taxon>Actinomycetota</taxon>
        <taxon>Actinomycetes</taxon>
        <taxon>Kitasatosporales</taxon>
        <taxon>Streptomycetaceae</taxon>
        <taxon>Streptomyces</taxon>
    </lineage>
</organism>
<name>A0A918Z2Z0_9ACTN</name>
<accession>A0A918Z2Z0</accession>
<proteinExistence type="predicted"/>
<evidence type="ECO:0000313" key="3">
    <source>
        <dbReference type="EMBL" id="GHE34124.1"/>
    </source>
</evidence>
<evidence type="ECO:0000256" key="2">
    <source>
        <dbReference type="SAM" id="Phobius"/>
    </source>
</evidence>
<gene>
    <name evidence="3" type="ORF">GCM10017771_51530</name>
</gene>
<keyword evidence="2" id="KW-1133">Transmembrane helix</keyword>
<keyword evidence="4" id="KW-1185">Reference proteome</keyword>
<feature type="region of interest" description="Disordered" evidence="1">
    <location>
        <begin position="115"/>
        <end position="134"/>
    </location>
</feature>
<protein>
    <submittedName>
        <fullName evidence="3">Uncharacterized protein</fullName>
    </submittedName>
</protein>
<reference evidence="3" key="2">
    <citation type="submission" date="2020-09" db="EMBL/GenBank/DDBJ databases">
        <authorList>
            <person name="Sun Q."/>
            <person name="Zhou Y."/>
        </authorList>
    </citation>
    <scope>NUCLEOTIDE SEQUENCE</scope>
    <source>
        <strain evidence="3">CGMCC 4.7403</strain>
    </source>
</reference>
<sequence>MLGDVFAAALLAGALFAAGLLAGDLFAAALFTGAFFAAVVLAGDLFAGGFFAAGFLAGVFFTAGSREVGQAGDAGSGGGAGRSVRLPASPRGRVFCCQASAVTMSARTAMTMRTTAASERRMARPSPWNLGSAI</sequence>
<feature type="transmembrane region" description="Helical" evidence="2">
    <location>
        <begin position="32"/>
        <end position="61"/>
    </location>
</feature>
<evidence type="ECO:0000313" key="4">
    <source>
        <dbReference type="Proteomes" id="UP000603227"/>
    </source>
</evidence>
<dbReference type="AlphaFoldDB" id="A0A918Z2Z0"/>
<keyword evidence="2" id="KW-0812">Transmembrane</keyword>